<feature type="region of interest" description="Disordered" evidence="1">
    <location>
        <begin position="1"/>
        <end position="21"/>
    </location>
</feature>
<comment type="caution">
    <text evidence="2">The sequence shown here is derived from an EMBL/GenBank/DDBJ whole genome shotgun (WGS) entry which is preliminary data.</text>
</comment>
<gene>
    <name evidence="2" type="ORF">AGERDE_LOCUS13426</name>
</gene>
<evidence type="ECO:0000313" key="3">
    <source>
        <dbReference type="Proteomes" id="UP000789831"/>
    </source>
</evidence>
<feature type="non-terminal residue" evidence="2">
    <location>
        <position position="77"/>
    </location>
</feature>
<evidence type="ECO:0000313" key="2">
    <source>
        <dbReference type="EMBL" id="CAG8699242.1"/>
    </source>
</evidence>
<feature type="compositionally biased region" description="Basic residues" evidence="1">
    <location>
        <begin position="66"/>
        <end position="77"/>
    </location>
</feature>
<name>A0A9N9HPG8_9GLOM</name>
<reference evidence="2" key="1">
    <citation type="submission" date="2021-06" db="EMBL/GenBank/DDBJ databases">
        <authorList>
            <person name="Kallberg Y."/>
            <person name="Tangrot J."/>
            <person name="Rosling A."/>
        </authorList>
    </citation>
    <scope>NUCLEOTIDE SEQUENCE</scope>
    <source>
        <strain evidence="2">MT106</strain>
    </source>
</reference>
<organism evidence="2 3">
    <name type="scientific">Ambispora gerdemannii</name>
    <dbReference type="NCBI Taxonomy" id="144530"/>
    <lineage>
        <taxon>Eukaryota</taxon>
        <taxon>Fungi</taxon>
        <taxon>Fungi incertae sedis</taxon>
        <taxon>Mucoromycota</taxon>
        <taxon>Glomeromycotina</taxon>
        <taxon>Glomeromycetes</taxon>
        <taxon>Archaeosporales</taxon>
        <taxon>Ambisporaceae</taxon>
        <taxon>Ambispora</taxon>
    </lineage>
</organism>
<dbReference type="Proteomes" id="UP000789831">
    <property type="component" value="Unassembled WGS sequence"/>
</dbReference>
<feature type="compositionally biased region" description="Low complexity" evidence="1">
    <location>
        <begin position="1"/>
        <end position="20"/>
    </location>
</feature>
<accession>A0A9N9HPG8</accession>
<protein>
    <submittedName>
        <fullName evidence="2">4263_t:CDS:1</fullName>
    </submittedName>
</protein>
<keyword evidence="3" id="KW-1185">Reference proteome</keyword>
<feature type="compositionally biased region" description="Basic and acidic residues" evidence="1">
    <location>
        <begin position="54"/>
        <end position="65"/>
    </location>
</feature>
<feature type="region of interest" description="Disordered" evidence="1">
    <location>
        <begin position="33"/>
        <end position="77"/>
    </location>
</feature>
<evidence type="ECO:0000256" key="1">
    <source>
        <dbReference type="SAM" id="MobiDB-lite"/>
    </source>
</evidence>
<sequence length="77" mass="8548">PHSNNMSNKTNKNTKNSSLTALDQVAKFLGISSSTSENTKMSNPDNVSSNHSDTLSELKQDNTDHKHAHPYKRIQKP</sequence>
<dbReference type="EMBL" id="CAJVPL010017558">
    <property type="protein sequence ID" value="CAG8699242.1"/>
    <property type="molecule type" value="Genomic_DNA"/>
</dbReference>
<feature type="compositionally biased region" description="Polar residues" evidence="1">
    <location>
        <begin position="33"/>
        <end position="53"/>
    </location>
</feature>
<dbReference type="AlphaFoldDB" id="A0A9N9HPG8"/>
<feature type="non-terminal residue" evidence="2">
    <location>
        <position position="1"/>
    </location>
</feature>
<proteinExistence type="predicted"/>